<name>A0A3S5FGQ8_9PLAT</name>
<feature type="region of interest" description="Disordered" evidence="1">
    <location>
        <begin position="209"/>
        <end position="228"/>
    </location>
</feature>
<accession>A0A3S5FGQ8</accession>
<dbReference type="EMBL" id="CAAALY010262340">
    <property type="protein sequence ID" value="VEL39731.1"/>
    <property type="molecule type" value="Genomic_DNA"/>
</dbReference>
<reference evidence="2" key="1">
    <citation type="submission" date="2018-11" db="EMBL/GenBank/DDBJ databases">
        <authorList>
            <consortium name="Pathogen Informatics"/>
        </authorList>
    </citation>
    <scope>NUCLEOTIDE SEQUENCE</scope>
</reference>
<evidence type="ECO:0000313" key="3">
    <source>
        <dbReference type="Proteomes" id="UP000784294"/>
    </source>
</evidence>
<feature type="compositionally biased region" description="Low complexity" evidence="1">
    <location>
        <begin position="149"/>
        <end position="179"/>
    </location>
</feature>
<dbReference type="AlphaFoldDB" id="A0A3S5FGQ8"/>
<proteinExistence type="predicted"/>
<sequence>MLIGFFFFLIKKAELRVGRRYVESPEGLERVPKCTKSTGEDESIRIHPIGFRIGAANAIGVSRTMPAIQCDYNRFQPKSSSEISSKTASVKDANDALFTQLLREKLEHLRLEAIQISEPSGAVGQSNLNDDKTVKAEAAESTNLRIGSASSVSSCSSTSSSSSASKSTSSPTASSTSSTLFSNDKRLISEEEQPSKSLAHFSASSTSFTFDHDPAEHTLPTKSKQSQSLFREPLIVSFNKRSEMMNSRNTEKRVKEQINKSESLNGVLGTIRIGKPLECSEMISAVCTQLIKRRDGEATGIKKEDALFSILG</sequence>
<feature type="region of interest" description="Disordered" evidence="1">
    <location>
        <begin position="149"/>
        <end position="184"/>
    </location>
</feature>
<organism evidence="2 3">
    <name type="scientific">Protopolystoma xenopodis</name>
    <dbReference type="NCBI Taxonomy" id="117903"/>
    <lineage>
        <taxon>Eukaryota</taxon>
        <taxon>Metazoa</taxon>
        <taxon>Spiralia</taxon>
        <taxon>Lophotrochozoa</taxon>
        <taxon>Platyhelminthes</taxon>
        <taxon>Monogenea</taxon>
        <taxon>Polyopisthocotylea</taxon>
        <taxon>Polystomatidea</taxon>
        <taxon>Polystomatidae</taxon>
        <taxon>Protopolystoma</taxon>
    </lineage>
</organism>
<evidence type="ECO:0000313" key="2">
    <source>
        <dbReference type="EMBL" id="VEL39731.1"/>
    </source>
</evidence>
<comment type="caution">
    <text evidence="2">The sequence shown here is derived from an EMBL/GenBank/DDBJ whole genome shotgun (WGS) entry which is preliminary data.</text>
</comment>
<dbReference type="Proteomes" id="UP000784294">
    <property type="component" value="Unassembled WGS sequence"/>
</dbReference>
<protein>
    <submittedName>
        <fullName evidence="2">Uncharacterized protein</fullName>
    </submittedName>
</protein>
<evidence type="ECO:0000256" key="1">
    <source>
        <dbReference type="SAM" id="MobiDB-lite"/>
    </source>
</evidence>
<keyword evidence="3" id="KW-1185">Reference proteome</keyword>
<gene>
    <name evidence="2" type="ORF">PXEA_LOCUS33171</name>
</gene>